<feature type="region of interest" description="Disordered" evidence="1">
    <location>
        <begin position="1"/>
        <end position="33"/>
    </location>
</feature>
<dbReference type="InterPro" id="IPR013783">
    <property type="entry name" value="Ig-like_fold"/>
</dbReference>
<proteinExistence type="predicted"/>
<dbReference type="EMBL" id="UYRU01068454">
    <property type="protein sequence ID" value="VDN17718.1"/>
    <property type="molecule type" value="Genomic_DNA"/>
</dbReference>
<evidence type="ECO:0008006" key="4">
    <source>
        <dbReference type="Google" id="ProtNLM"/>
    </source>
</evidence>
<protein>
    <recommendedName>
        <fullName evidence="4">Fibronectin type-III domain-containing protein</fullName>
    </recommendedName>
</protein>
<dbReference type="AlphaFoldDB" id="A0A3P7M641"/>
<accession>A0A3P7M641</accession>
<dbReference type="Proteomes" id="UP000281553">
    <property type="component" value="Unassembled WGS sequence"/>
</dbReference>
<evidence type="ECO:0000313" key="2">
    <source>
        <dbReference type="EMBL" id="VDN17718.1"/>
    </source>
</evidence>
<dbReference type="Gene3D" id="2.60.40.10">
    <property type="entry name" value="Immunoglobulins"/>
    <property type="match status" value="1"/>
</dbReference>
<organism evidence="2 3">
    <name type="scientific">Dibothriocephalus latus</name>
    <name type="common">Fish tapeworm</name>
    <name type="synonym">Diphyllobothrium latum</name>
    <dbReference type="NCBI Taxonomy" id="60516"/>
    <lineage>
        <taxon>Eukaryota</taxon>
        <taxon>Metazoa</taxon>
        <taxon>Spiralia</taxon>
        <taxon>Lophotrochozoa</taxon>
        <taxon>Platyhelminthes</taxon>
        <taxon>Cestoda</taxon>
        <taxon>Eucestoda</taxon>
        <taxon>Diphyllobothriidea</taxon>
        <taxon>Diphyllobothriidae</taxon>
        <taxon>Dibothriocephalus</taxon>
    </lineage>
</organism>
<evidence type="ECO:0000256" key="1">
    <source>
        <dbReference type="SAM" id="MobiDB-lite"/>
    </source>
</evidence>
<keyword evidence="3" id="KW-1185">Reference proteome</keyword>
<feature type="non-terminal residue" evidence="2">
    <location>
        <position position="114"/>
    </location>
</feature>
<reference evidence="2 3" key="1">
    <citation type="submission" date="2018-11" db="EMBL/GenBank/DDBJ databases">
        <authorList>
            <consortium name="Pathogen Informatics"/>
        </authorList>
    </citation>
    <scope>NUCLEOTIDE SEQUENCE [LARGE SCALE GENOMIC DNA]</scope>
</reference>
<name>A0A3P7M641_DIBLA</name>
<sequence length="114" mass="12294">MIKATGSNTLSISWAPPVDPISPATPLTPSQSNDLRNVYYSIDIQPTDSKGTWLSASESTPNILPVRQQVAAEQAIEDARGQKSYVREISNLAPNTYYVVSVRAVTRSGSGDRA</sequence>
<dbReference type="InterPro" id="IPR003961">
    <property type="entry name" value="FN3_dom"/>
</dbReference>
<feature type="compositionally biased region" description="Polar residues" evidence="1">
    <location>
        <begin position="1"/>
        <end position="12"/>
    </location>
</feature>
<dbReference type="OrthoDB" id="10001713at2759"/>
<dbReference type="InterPro" id="IPR036116">
    <property type="entry name" value="FN3_sf"/>
</dbReference>
<dbReference type="CDD" id="cd00063">
    <property type="entry name" value="FN3"/>
    <property type="match status" value="1"/>
</dbReference>
<gene>
    <name evidence="2" type="ORF">DILT_LOCUS13003</name>
</gene>
<dbReference type="SUPFAM" id="SSF49265">
    <property type="entry name" value="Fibronectin type III"/>
    <property type="match status" value="1"/>
</dbReference>
<evidence type="ECO:0000313" key="3">
    <source>
        <dbReference type="Proteomes" id="UP000281553"/>
    </source>
</evidence>